<evidence type="ECO:0000313" key="2">
    <source>
        <dbReference type="EMBL" id="BAW19264.1"/>
    </source>
</evidence>
<dbReference type="Gene3D" id="3.90.79.10">
    <property type="entry name" value="Nucleoside Triphosphate Pyrophosphohydrolase"/>
    <property type="match status" value="1"/>
</dbReference>
<evidence type="ECO:0000313" key="3">
    <source>
        <dbReference type="Proteomes" id="UP000222950"/>
    </source>
</evidence>
<accession>A0A1L7N1W6</accession>
<dbReference type="SUPFAM" id="SSF55811">
    <property type="entry name" value="Nudix"/>
    <property type="match status" value="1"/>
</dbReference>
<dbReference type="InterPro" id="IPR000086">
    <property type="entry name" value="NUDIX_hydrolase_dom"/>
</dbReference>
<dbReference type="Proteomes" id="UP000222950">
    <property type="component" value="Segment"/>
</dbReference>
<dbReference type="PANTHER" id="PTHR16099:SF5">
    <property type="entry name" value="NUCLEOTIDE TRIPHOSPHATE DIPHOSPHATASE NUDT15"/>
    <property type="match status" value="1"/>
</dbReference>
<evidence type="ECO:0000259" key="1">
    <source>
        <dbReference type="PROSITE" id="PS51462"/>
    </source>
</evidence>
<name>A0A1L7N1W6_9CAUD</name>
<dbReference type="InterPro" id="IPR015797">
    <property type="entry name" value="NUDIX_hydrolase-like_dom_sf"/>
</dbReference>
<dbReference type="PANTHER" id="PTHR16099">
    <property type="entry name" value="8-OXO-DGTP DIPHOSPHATES NUDT15"/>
    <property type="match status" value="1"/>
</dbReference>
<dbReference type="Pfam" id="PF00293">
    <property type="entry name" value="NUDIX"/>
    <property type="match status" value="1"/>
</dbReference>
<feature type="domain" description="Nudix hydrolase" evidence="1">
    <location>
        <begin position="3"/>
        <end position="133"/>
    </location>
</feature>
<dbReference type="EMBL" id="AP017925">
    <property type="protein sequence ID" value="BAW19264.1"/>
    <property type="molecule type" value="Genomic_DNA"/>
</dbReference>
<reference evidence="2 3" key="1">
    <citation type="submission" date="2016-12" db="EMBL/GenBank/DDBJ databases">
        <title>Characterization of two jumbo phages RP12 and RP31 infecting the phytopathogen Ralstonia solanacearum.</title>
        <authorList>
            <person name="Kawasaki T."/>
            <person name="Yoshikawa G."/>
            <person name="Ogata H."/>
            <person name="Yamada T."/>
        </authorList>
    </citation>
    <scope>NUCLEOTIDE SEQUENCE [LARGE SCALE GENOMIC DNA]</scope>
    <source>
        <strain evidence="2 3">RP31</strain>
    </source>
</reference>
<organism evidence="2 3">
    <name type="scientific">Ralstonia phage RP31</name>
    <dbReference type="NCBI Taxonomy" id="1923890"/>
    <lineage>
        <taxon>Viruses</taxon>
        <taxon>Duplodnaviria</taxon>
        <taxon>Heunggongvirae</taxon>
        <taxon>Uroviricota</taxon>
        <taxon>Caudoviricetes</taxon>
        <taxon>Chimalliviridae</taxon>
        <taxon>Ripduovirus</taxon>
        <taxon>Ripduovirus RP12</taxon>
    </lineage>
</organism>
<proteinExistence type="predicted"/>
<protein>
    <recommendedName>
        <fullName evidence="1">Nudix hydrolase domain-containing protein</fullName>
    </recommendedName>
</protein>
<dbReference type="CDD" id="cd04678">
    <property type="entry name" value="NUDIX_MTH2_Nudt15"/>
    <property type="match status" value="1"/>
</dbReference>
<sequence>MTTVKDGVAVLVTRNNRVLLGKRLGSHGAGTWGLPGGKPEAGETTVMCGARELTEETSMEAGIVREVQIVTEDFFEETNTLWRTHFVETYFLKGDPVVCEPNKCEEWRWFEWDKLPENLFPPLKSLVEKGFVPSRITIAA</sequence>
<dbReference type="PROSITE" id="PS51462">
    <property type="entry name" value="NUDIX"/>
    <property type="match status" value="1"/>
</dbReference>